<feature type="domain" description="GTPase-associated protein 1 middle" evidence="4">
    <location>
        <begin position="173"/>
        <end position="273"/>
    </location>
</feature>
<proteinExistence type="predicted"/>
<evidence type="ECO:0000313" key="6">
    <source>
        <dbReference type="Proteomes" id="UP001233836"/>
    </source>
</evidence>
<name>A0ABT9WH07_9BACL</name>
<gene>
    <name evidence="5" type="ORF">J2T19_004033</name>
</gene>
<keyword evidence="2" id="KW-0472">Membrane</keyword>
<organism evidence="5 6">
    <name type="scientific">Paenibacillus tundrae</name>
    <dbReference type="NCBI Taxonomy" id="528187"/>
    <lineage>
        <taxon>Bacteria</taxon>
        <taxon>Bacillati</taxon>
        <taxon>Bacillota</taxon>
        <taxon>Bacilli</taxon>
        <taxon>Bacillales</taxon>
        <taxon>Paenibacillaceae</taxon>
        <taxon>Paenibacillus</taxon>
    </lineage>
</organism>
<dbReference type="Pfam" id="PF20013">
    <property type="entry name" value="GAP1-N2"/>
    <property type="match status" value="1"/>
</dbReference>
<comment type="caution">
    <text evidence="5">The sequence shown here is derived from an EMBL/GenBank/DDBJ whole genome shotgun (WGS) entry which is preliminary data.</text>
</comment>
<feature type="domain" description="GTPase-associated protein 1 N-terminal" evidence="3">
    <location>
        <begin position="10"/>
        <end position="146"/>
    </location>
</feature>
<dbReference type="InterPro" id="IPR045401">
    <property type="entry name" value="GAP1-M"/>
</dbReference>
<dbReference type="Pfam" id="PF20014">
    <property type="entry name" value="GAP1-M"/>
    <property type="match status" value="1"/>
</dbReference>
<evidence type="ECO:0000259" key="3">
    <source>
        <dbReference type="Pfam" id="PF20013"/>
    </source>
</evidence>
<evidence type="ECO:0000313" key="5">
    <source>
        <dbReference type="EMBL" id="MDQ0172543.1"/>
    </source>
</evidence>
<feature type="compositionally biased region" description="Low complexity" evidence="1">
    <location>
        <begin position="936"/>
        <end position="988"/>
    </location>
</feature>
<reference evidence="5 6" key="1">
    <citation type="submission" date="2023-07" db="EMBL/GenBank/DDBJ databases">
        <title>Sorghum-associated microbial communities from plants grown in Nebraska, USA.</title>
        <authorList>
            <person name="Schachtman D."/>
        </authorList>
    </citation>
    <scope>NUCLEOTIDE SEQUENCE [LARGE SCALE GENOMIC DNA]</scope>
    <source>
        <strain evidence="5 6">DS1314</strain>
    </source>
</reference>
<feature type="region of interest" description="Disordered" evidence="1">
    <location>
        <begin position="910"/>
        <end position="1016"/>
    </location>
</feature>
<keyword evidence="2" id="KW-0812">Transmembrane</keyword>
<keyword evidence="2" id="KW-1133">Transmembrane helix</keyword>
<dbReference type="Proteomes" id="UP001233836">
    <property type="component" value="Unassembled WGS sequence"/>
</dbReference>
<evidence type="ECO:0008006" key="7">
    <source>
        <dbReference type="Google" id="ProtNLM"/>
    </source>
</evidence>
<evidence type="ECO:0000256" key="1">
    <source>
        <dbReference type="SAM" id="MobiDB-lite"/>
    </source>
</evidence>
<feature type="transmembrane region" description="Helical" evidence="2">
    <location>
        <begin position="808"/>
        <end position="829"/>
    </location>
</feature>
<evidence type="ECO:0000256" key="2">
    <source>
        <dbReference type="SAM" id="Phobius"/>
    </source>
</evidence>
<feature type="compositionally biased region" description="Acidic residues" evidence="1">
    <location>
        <begin position="924"/>
        <end position="934"/>
    </location>
</feature>
<evidence type="ECO:0000259" key="4">
    <source>
        <dbReference type="Pfam" id="PF20014"/>
    </source>
</evidence>
<protein>
    <recommendedName>
        <fullName evidence="7">Glycosyltransferase</fullName>
    </recommendedName>
</protein>
<dbReference type="InterPro" id="IPR045402">
    <property type="entry name" value="GAP1-N2"/>
</dbReference>
<dbReference type="RefSeq" id="WP_307218790.1">
    <property type="nucleotide sequence ID" value="NZ_JAUSTI010000012.1"/>
</dbReference>
<dbReference type="EMBL" id="JAUSTI010000012">
    <property type="protein sequence ID" value="MDQ0172543.1"/>
    <property type="molecule type" value="Genomic_DNA"/>
</dbReference>
<keyword evidence="6" id="KW-1185">Reference proteome</keyword>
<sequence>MMQSSMTPPIEQQMYTRERRGVFRTTEGFDTVAASPGLEPSFIKKVLHPYCVYDAPAELTGRSEKDETKFPAAIHLLHLDSGETILGQNVYQAADFTGLRSAFFAHNYVLPSERSEELMRTGRWLDVAFATSYDIEQGTVLPALSDLPGVPLKEQEAELSLGARSDALAEILAGLKLNETLFKRLLYAVMQAVATRRKVYIALDLPAEQVTAGAKELLRLLYAALPYAFRRQLGFMTFAKEPQAKKGIHLQFVERGTLRPKDRNTEKDFTFDLMSGRVTHVDAAVANLPYMDFAWSLLHDPKAATPFYSYADEMLSGMEPGRDLSVEAYGELSLFYRLEQGHEDLYLNHKSGVLSGLLTYLKPEGAIQRRARLNELFLTLLSRELNNVKRENVPEEPVAARIGEYFSVATPVVQARIVDYFIYAINNARTQKRMRAVQELYSLLDRNVALNRAFFGKVLTNESLTKLLFEPYLDSQLKHTESSANVVDVIENWVLSHPSSIHNDFLLERTASELRERLCSALNPVHSANEALSRVSVLDRVSTSMEDAVDTGITGQIGQSEVVVRSERKPGADAAALSYQEQLTRLADKLAYVINLFLIQDLDLDRVGRAHLLSIDILQHDREVRDWAARQGSDVSARTNMMLAARAWLSGEGRDEEDLEALSLTERNELQRWTRRWLADELRERPDEDAFAALPLAFYRGGSGAKLDYAGLIEFVRSTAGSERGLYPFLEWSGNQRLFVRGSQASKPYSDAIVAYFKAHDREAFKSKSAFKPYYARASKTMKPTYDRAKSELSSSLVRLLTGKRKNVFLGSFVVILILGIAGGTYALMGNNAEPPAASPTPVQDPAIPAEPEVSLADQMAYIAPATEESGTATAPQLVIRFRNEADRDALQTDKLQLKLADGSVVELEDATSEWESFNRNEEPDAVDSSDGESQDTAAGNSGDSSDGSSESISTDTTDDTQSSNDGGSHDSNSTTTSDSTESTNESSPDGAGTTPPGSSNSTVAGEEGSPVTEPLTVEAADRLYPFGQQVSLPTDVDPANIVSIQSGTTVIELTSQPEA</sequence>
<accession>A0ABT9WH07</accession>